<dbReference type="AlphaFoldDB" id="A0A317T5U0"/>
<accession>A0A317T5U0</accession>
<dbReference type="InterPro" id="IPR032595">
    <property type="entry name" value="DUF4905"/>
</dbReference>
<dbReference type="RefSeq" id="WP_161953512.1">
    <property type="nucleotide sequence ID" value="NZ_PDNZ01000006.1"/>
</dbReference>
<organism evidence="1 2">
    <name type="scientific">Prosthecochloris marina</name>
    <dbReference type="NCBI Taxonomy" id="2017681"/>
    <lineage>
        <taxon>Bacteria</taxon>
        <taxon>Pseudomonadati</taxon>
        <taxon>Chlorobiota</taxon>
        <taxon>Chlorobiia</taxon>
        <taxon>Chlorobiales</taxon>
        <taxon>Chlorobiaceae</taxon>
        <taxon>Prosthecochloris</taxon>
    </lineage>
</organism>
<evidence type="ECO:0008006" key="3">
    <source>
        <dbReference type="Google" id="ProtNLM"/>
    </source>
</evidence>
<comment type="caution">
    <text evidence="1">The sequence shown here is derived from an EMBL/GenBank/DDBJ whole genome shotgun (WGS) entry which is preliminary data.</text>
</comment>
<name>A0A317T5U0_9CHLB</name>
<gene>
    <name evidence="1" type="ORF">CR164_09440</name>
</gene>
<dbReference type="EMBL" id="PDNZ01000006">
    <property type="protein sequence ID" value="PWW81620.1"/>
    <property type="molecule type" value="Genomic_DNA"/>
</dbReference>
<dbReference type="Proteomes" id="UP000246278">
    <property type="component" value="Unassembled WGS sequence"/>
</dbReference>
<reference evidence="2" key="1">
    <citation type="submission" date="2017-10" db="EMBL/GenBank/DDBJ databases">
        <authorList>
            <person name="Gaisin V.A."/>
            <person name="Rysina M.S."/>
            <person name="Grouzdev D.S."/>
        </authorList>
    </citation>
    <scope>NUCLEOTIDE SEQUENCE [LARGE SCALE GENOMIC DNA]</scope>
    <source>
        <strain evidence="2">V1</strain>
    </source>
</reference>
<protein>
    <recommendedName>
        <fullName evidence="3">DUF4905 domain-containing protein</fullName>
    </recommendedName>
</protein>
<dbReference type="Pfam" id="PF16248">
    <property type="entry name" value="DUF4905"/>
    <property type="match status" value="1"/>
</dbReference>
<sequence length="276" mass="30703">MPEQSVPLWRYLPSGNARLWRIMFLEPDLLVCENRLQEVGKTSFTCLSLASGKEILKDFSLSDHVQGMIGESCMTGLETVRGNLFYIHGYQDNSPEHKGIWAVDPRKADVVWARPEAAFVANLDDGMLVYAAGSFAGFPERSYFLLDFKSGEVLETIGDDAAKANKMRMGALSDEALQKIELPVMQNPGGTGAGSLVEGFYESIEHDRLLVTVTHSPAEDGKTFDATIEAFRDSIKVYEDTLASRTTVPSVNYFLLRGVILYYIRGMNELISVRLQ</sequence>
<evidence type="ECO:0000313" key="1">
    <source>
        <dbReference type="EMBL" id="PWW81620.1"/>
    </source>
</evidence>
<proteinExistence type="predicted"/>
<evidence type="ECO:0000313" key="2">
    <source>
        <dbReference type="Proteomes" id="UP000246278"/>
    </source>
</evidence>
<keyword evidence="2" id="KW-1185">Reference proteome</keyword>